<reference evidence="1 2" key="2">
    <citation type="submission" date="2021-10" db="EMBL/GenBank/DDBJ databases">
        <authorList>
            <person name="Piombo E."/>
        </authorList>
    </citation>
    <scope>NUCLEOTIDE SEQUENCE [LARGE SCALE GENOMIC DNA]</scope>
</reference>
<gene>
    <name evidence="1" type="ORF">CSOL1703_00003481</name>
</gene>
<evidence type="ECO:0000313" key="2">
    <source>
        <dbReference type="Proteomes" id="UP000775872"/>
    </source>
</evidence>
<dbReference type="OrthoDB" id="5153252at2759"/>
<name>A0A9N9W0K2_9HYPO</name>
<reference evidence="2" key="1">
    <citation type="submission" date="2019-06" db="EMBL/GenBank/DDBJ databases">
        <authorList>
            <person name="Broberg M."/>
        </authorList>
    </citation>
    <scope>NUCLEOTIDE SEQUENCE [LARGE SCALE GENOMIC DNA]</scope>
</reference>
<proteinExistence type="predicted"/>
<dbReference type="EMBL" id="CABFOC020000002">
    <property type="protein sequence ID" value="CAH0039185.1"/>
    <property type="molecule type" value="Genomic_DNA"/>
</dbReference>
<dbReference type="Proteomes" id="UP000775872">
    <property type="component" value="Unassembled WGS sequence"/>
</dbReference>
<comment type="caution">
    <text evidence="1">The sequence shown here is derived from an EMBL/GenBank/DDBJ whole genome shotgun (WGS) entry which is preliminary data.</text>
</comment>
<protein>
    <submittedName>
        <fullName evidence="1">Uncharacterized protein</fullName>
    </submittedName>
</protein>
<accession>A0A9N9W0K2</accession>
<dbReference type="AlphaFoldDB" id="A0A9N9W0K2"/>
<organism evidence="1 2">
    <name type="scientific">Clonostachys solani</name>
    <dbReference type="NCBI Taxonomy" id="160281"/>
    <lineage>
        <taxon>Eukaryota</taxon>
        <taxon>Fungi</taxon>
        <taxon>Dikarya</taxon>
        <taxon>Ascomycota</taxon>
        <taxon>Pezizomycotina</taxon>
        <taxon>Sordariomycetes</taxon>
        <taxon>Hypocreomycetidae</taxon>
        <taxon>Hypocreales</taxon>
        <taxon>Bionectriaceae</taxon>
        <taxon>Clonostachys</taxon>
    </lineage>
</organism>
<evidence type="ECO:0000313" key="1">
    <source>
        <dbReference type="EMBL" id="CAH0039185.1"/>
    </source>
</evidence>
<keyword evidence="2" id="KW-1185">Reference proteome</keyword>
<sequence length="430" mass="46011">MDVVDVHVVFDQATVLLLLSRCVQWTSPVPVEKVVVVIVHVVVRVEDFTIEPASEPLHADLVVQLDHEDGEGAEKVTPAVTLSAFVKIEPLPVNDGEDCPGEMLVGGTAIVRNVVSDPRLLSEALEVSWAWVGWPVGNPKVVMDEPSDEARLELVQTPDKELKGPPIEDPERDKRAVNVVRSIPGVIDELDILRIDARFVSVAPGTVLGVVPSLVAGSFIVIVEVSKAVRVLTIVRETGPPDDEDSTGLDRVIKIGELKAGDEVVSVLAEDSIGLDRVMKIGELKAGDEAASALVEDPMGLDRVMKTGELKAEDEVVSALVEDPMGLDRVMKVGEVKAGGELVSSLAEGLESEDPLVGMGDPKLLDQLPGSETVIVRPEVAGDVSSLLGLLEVPEPRPRVVRQGIVDNVMRLGSGTPVTIWLSVLRDVKI</sequence>